<name>A0ABS9XE37_9ACTN</name>
<evidence type="ECO:0000313" key="2">
    <source>
        <dbReference type="EMBL" id="MCI3240250.1"/>
    </source>
</evidence>
<dbReference type="InterPro" id="IPR056911">
    <property type="entry name" value="Phage_Znf_bind_put"/>
</dbReference>
<protein>
    <recommendedName>
        <fullName evidence="1">DNA-binding phage zinc finger domain-containing protein</fullName>
    </recommendedName>
</protein>
<feature type="domain" description="DNA-binding phage zinc finger" evidence="1">
    <location>
        <begin position="9"/>
        <end position="51"/>
    </location>
</feature>
<accession>A0ABS9XE37</accession>
<organism evidence="2 3">
    <name type="scientific">Streptomyces spinosisporus</name>
    <dbReference type="NCBI Taxonomy" id="2927582"/>
    <lineage>
        <taxon>Bacteria</taxon>
        <taxon>Bacillati</taxon>
        <taxon>Actinomycetota</taxon>
        <taxon>Actinomycetes</taxon>
        <taxon>Kitasatosporales</taxon>
        <taxon>Streptomycetaceae</taxon>
        <taxon>Streptomyces</taxon>
    </lineage>
</organism>
<gene>
    <name evidence="2" type="ORF">MQN93_11000</name>
</gene>
<dbReference type="Proteomes" id="UP001165270">
    <property type="component" value="Unassembled WGS sequence"/>
</dbReference>
<comment type="caution">
    <text evidence="2">The sequence shown here is derived from an EMBL/GenBank/DDBJ whole genome shotgun (WGS) entry which is preliminary data.</text>
</comment>
<feature type="domain" description="DNA-binding phage zinc finger" evidence="1">
    <location>
        <begin position="52"/>
        <end position="90"/>
    </location>
</feature>
<dbReference type="EMBL" id="JALDAX010000003">
    <property type="protein sequence ID" value="MCI3240250.1"/>
    <property type="molecule type" value="Genomic_DNA"/>
</dbReference>
<dbReference type="Pfam" id="PF24623">
    <property type="entry name" value="Phage_zn_bind_8"/>
    <property type="match status" value="2"/>
</dbReference>
<dbReference type="RefSeq" id="WP_242709319.1">
    <property type="nucleotide sequence ID" value="NZ_JALDAX010000003.1"/>
</dbReference>
<reference evidence="2" key="1">
    <citation type="submission" date="2022-03" db="EMBL/GenBank/DDBJ databases">
        <title>Streptomyces 7R015 and 7R016 isolated from Barleria lupulina in Thailand.</title>
        <authorList>
            <person name="Kanchanasin P."/>
            <person name="Phongsopitanun W."/>
            <person name="Tanasupawat S."/>
        </authorList>
    </citation>
    <scope>NUCLEOTIDE SEQUENCE</scope>
    <source>
        <strain evidence="2">7R016</strain>
    </source>
</reference>
<proteinExistence type="predicted"/>
<sequence length="95" mass="10738">MTTPVRRRGPYRFAAMAVQCTWCRARPGALCTNQRGTEDRRRDVHSARLTEWIRVMSTRCPERICQAAPNQPCTLTPDVHQARTLAANTPTTTTP</sequence>
<keyword evidence="3" id="KW-1185">Reference proteome</keyword>
<evidence type="ECO:0000313" key="3">
    <source>
        <dbReference type="Proteomes" id="UP001165270"/>
    </source>
</evidence>
<evidence type="ECO:0000259" key="1">
    <source>
        <dbReference type="Pfam" id="PF24623"/>
    </source>
</evidence>